<feature type="region of interest" description="Disordered" evidence="1">
    <location>
        <begin position="1"/>
        <end position="27"/>
    </location>
</feature>
<keyword evidence="3" id="KW-1185">Reference proteome</keyword>
<evidence type="ECO:0000313" key="3">
    <source>
        <dbReference type="Proteomes" id="UP000314294"/>
    </source>
</evidence>
<comment type="caution">
    <text evidence="2">The sequence shown here is derived from an EMBL/GenBank/DDBJ whole genome shotgun (WGS) entry which is preliminary data.</text>
</comment>
<dbReference type="EMBL" id="SRLO01000617">
    <property type="protein sequence ID" value="TNN50451.1"/>
    <property type="molecule type" value="Genomic_DNA"/>
</dbReference>
<proteinExistence type="predicted"/>
<dbReference type="Proteomes" id="UP000314294">
    <property type="component" value="Unassembled WGS sequence"/>
</dbReference>
<organism evidence="2 3">
    <name type="scientific">Liparis tanakae</name>
    <name type="common">Tanaka's snailfish</name>
    <dbReference type="NCBI Taxonomy" id="230148"/>
    <lineage>
        <taxon>Eukaryota</taxon>
        <taxon>Metazoa</taxon>
        <taxon>Chordata</taxon>
        <taxon>Craniata</taxon>
        <taxon>Vertebrata</taxon>
        <taxon>Euteleostomi</taxon>
        <taxon>Actinopterygii</taxon>
        <taxon>Neopterygii</taxon>
        <taxon>Teleostei</taxon>
        <taxon>Neoteleostei</taxon>
        <taxon>Acanthomorphata</taxon>
        <taxon>Eupercaria</taxon>
        <taxon>Perciformes</taxon>
        <taxon>Cottioidei</taxon>
        <taxon>Cottales</taxon>
        <taxon>Liparidae</taxon>
        <taxon>Liparis</taxon>
    </lineage>
</organism>
<feature type="region of interest" description="Disordered" evidence="1">
    <location>
        <begin position="67"/>
        <end position="106"/>
    </location>
</feature>
<sequence length="160" mass="17972">MRASSQYNTTGVEQGWRRSQSRGSLRLDSARGDTGVIKCYICQLFHGDNEEGGDGWRARGREHWGRKRWRRQVEADASADSTPNKPRRADVEPLPVTPATRGPQVPPRLSVDKLTAPTLNYLLFRSFVVFIAGFAIPKTCVDCLFNVGVGNTPSNHERWM</sequence>
<protein>
    <submittedName>
        <fullName evidence="2">Uncharacterized protein</fullName>
    </submittedName>
</protein>
<dbReference type="AlphaFoldDB" id="A0A4Z2GB72"/>
<evidence type="ECO:0000256" key="1">
    <source>
        <dbReference type="SAM" id="MobiDB-lite"/>
    </source>
</evidence>
<name>A0A4Z2GB72_9TELE</name>
<evidence type="ECO:0000313" key="2">
    <source>
        <dbReference type="EMBL" id="TNN50451.1"/>
    </source>
</evidence>
<feature type="compositionally biased region" description="Polar residues" evidence="1">
    <location>
        <begin position="1"/>
        <end position="23"/>
    </location>
</feature>
<reference evidence="2 3" key="1">
    <citation type="submission" date="2019-03" db="EMBL/GenBank/DDBJ databases">
        <title>First draft genome of Liparis tanakae, snailfish: a comprehensive survey of snailfish specific genes.</title>
        <authorList>
            <person name="Kim W."/>
            <person name="Song I."/>
            <person name="Jeong J.-H."/>
            <person name="Kim D."/>
            <person name="Kim S."/>
            <person name="Ryu S."/>
            <person name="Song J.Y."/>
            <person name="Lee S.K."/>
        </authorList>
    </citation>
    <scope>NUCLEOTIDE SEQUENCE [LARGE SCALE GENOMIC DNA]</scope>
    <source>
        <tissue evidence="2">Muscle</tissue>
    </source>
</reference>
<accession>A0A4Z2GB72</accession>
<gene>
    <name evidence="2" type="ORF">EYF80_039377</name>
</gene>